<evidence type="ECO:0000313" key="3">
    <source>
        <dbReference type="Proteomes" id="UP000001817"/>
    </source>
</evidence>
<protein>
    <recommendedName>
        <fullName evidence="1">Transposon Tn7 transposition protein TnsD C-terminal domain-containing protein</fullName>
    </recommendedName>
</protein>
<dbReference type="EMBL" id="CP000270">
    <property type="protein sequence ID" value="ABE32680.1"/>
    <property type="molecule type" value="Genomic_DNA"/>
</dbReference>
<accession>Q13TA9</accession>
<proteinExistence type="predicted"/>
<evidence type="ECO:0000313" key="2">
    <source>
        <dbReference type="EMBL" id="ABE32680.1"/>
    </source>
</evidence>
<evidence type="ECO:0000259" key="1">
    <source>
        <dbReference type="Pfam" id="PF15978"/>
    </source>
</evidence>
<gene>
    <name evidence="2" type="ORF">Bxe_A0253</name>
</gene>
<dbReference type="Pfam" id="PF15978">
    <property type="entry name" value="TnsD"/>
    <property type="match status" value="1"/>
</dbReference>
<dbReference type="KEGG" id="bxe:Bxe_A0253"/>
<dbReference type="STRING" id="266265.Bxe_A0253"/>
<dbReference type="AlphaFoldDB" id="Q13TA9"/>
<dbReference type="InterPro" id="IPR032750">
    <property type="entry name" value="TnsD_C"/>
</dbReference>
<feature type="domain" description="Transposon Tn7 transposition protein TnsD C-terminal" evidence="1">
    <location>
        <begin position="234"/>
        <end position="401"/>
    </location>
</feature>
<organism evidence="2 3">
    <name type="scientific">Paraburkholderia xenovorans (strain LB400)</name>
    <dbReference type="NCBI Taxonomy" id="266265"/>
    <lineage>
        <taxon>Bacteria</taxon>
        <taxon>Pseudomonadati</taxon>
        <taxon>Pseudomonadota</taxon>
        <taxon>Betaproteobacteria</taxon>
        <taxon>Burkholderiales</taxon>
        <taxon>Burkholderiaceae</taxon>
        <taxon>Paraburkholderia</taxon>
    </lineage>
</organism>
<sequence length="470" mass="53345">MRLTRLPLLFSVSEREYLTCPECEEVQIRMNGFSYVHRRTGAPFVDVCGMHGCDLKPANGQMFLFDQGCRGRPTPYQRSMSGEFAKRVNESMEVPATVSAFRKEAVAEALHLAGWISNGGRLQLSSLLTEFTRFFSGAFSDLRLQFLVQSEPLVENALHNLLRDTRAVHPVWCILFAWFASACEMKKSAPRTERRQLRPEPSADELRVLMLKHGTVTKTAAALSLTTHRICTLCKRYGIDASWRPKFIDASMQKAIGDALARGELPKTVQVRFQVSISTVYRILASQKDGILPRRKATVARTEAAKARWLLARAEHPTLSATGLRKLVPPTWARLNRNAPDWLRENTGSLKVQKVYHRIVQHPQAVLRTFSESVRAAESACVGDEHPPLRKSLYRIRRELGVSEYAFVRGRLRLSMSSEGEPSQAFVARRVSWAIPRVCRRGKHNWAIARKARLRKETVNRYLGWHAQKG</sequence>
<dbReference type="Proteomes" id="UP000001817">
    <property type="component" value="Chromosome 1"/>
</dbReference>
<name>Q13TA9_PARXL</name>
<keyword evidence="3" id="KW-1185">Reference proteome</keyword>
<reference evidence="2 3" key="1">
    <citation type="journal article" date="2006" name="Proc. Natl. Acad. Sci. U.S.A.">
        <title>Burkholderia xenovorans LB400 harbors a multi-replicon, 9.73-Mbp genome shaped for versatility.</title>
        <authorList>
            <person name="Chain P.S."/>
            <person name="Denef V.J."/>
            <person name="Konstantinidis K.T."/>
            <person name="Vergez L.M."/>
            <person name="Agullo L."/>
            <person name="Reyes V.L."/>
            <person name="Hauser L."/>
            <person name="Cordova M."/>
            <person name="Gomez L."/>
            <person name="Gonzalez M."/>
            <person name="Land M."/>
            <person name="Lao V."/>
            <person name="Larimer F."/>
            <person name="LiPuma J.J."/>
            <person name="Mahenthiralingam E."/>
            <person name="Malfatti S.A."/>
            <person name="Marx C.J."/>
            <person name="Parnell J.J."/>
            <person name="Ramette A."/>
            <person name="Richardson P."/>
            <person name="Seeger M."/>
            <person name="Smith D."/>
            <person name="Spilker T."/>
            <person name="Sul W.J."/>
            <person name="Tsoi T.V."/>
            <person name="Ulrich L.E."/>
            <person name="Zhulin I.B."/>
            <person name="Tiedje J.M."/>
        </authorList>
    </citation>
    <scope>NUCLEOTIDE SEQUENCE [LARGE SCALE GENOMIC DNA]</scope>
    <source>
        <strain evidence="2 3">LB400</strain>
    </source>
</reference>